<sequence length="141" mass="16391">MDPFMNLEMKSEDIIAEMIPLQTIPPFNNHVQNYSNQLIQDIDGQEMYVYVDPDDTVNQPVQHYLHQTLEEQPTQTQLIQIPSGQTYTCQQVQAYNTQIIQPTCKCYYNIVFRRRSKNKKGGGVGRKNLLKFIKAIGFKFS</sequence>
<dbReference type="EMBL" id="CABPRJ010001475">
    <property type="protein sequence ID" value="VVC38483.1"/>
    <property type="molecule type" value="Genomic_DNA"/>
</dbReference>
<protein>
    <submittedName>
        <fullName evidence="1">Uncharacterized protein</fullName>
    </submittedName>
</protein>
<proteinExistence type="predicted"/>
<reference evidence="1 2" key="1">
    <citation type="submission" date="2019-08" db="EMBL/GenBank/DDBJ databases">
        <authorList>
            <person name="Alioto T."/>
            <person name="Alioto T."/>
            <person name="Gomez Garrido J."/>
        </authorList>
    </citation>
    <scope>NUCLEOTIDE SEQUENCE [LARGE SCALE GENOMIC DNA]</scope>
</reference>
<organism evidence="1 2">
    <name type="scientific">Cinara cedri</name>
    <dbReference type="NCBI Taxonomy" id="506608"/>
    <lineage>
        <taxon>Eukaryota</taxon>
        <taxon>Metazoa</taxon>
        <taxon>Ecdysozoa</taxon>
        <taxon>Arthropoda</taxon>
        <taxon>Hexapoda</taxon>
        <taxon>Insecta</taxon>
        <taxon>Pterygota</taxon>
        <taxon>Neoptera</taxon>
        <taxon>Paraneoptera</taxon>
        <taxon>Hemiptera</taxon>
        <taxon>Sternorrhyncha</taxon>
        <taxon>Aphidomorpha</taxon>
        <taxon>Aphidoidea</taxon>
        <taxon>Aphididae</taxon>
        <taxon>Lachninae</taxon>
        <taxon>Cinara</taxon>
    </lineage>
</organism>
<name>A0A5E4N1M6_9HEMI</name>
<keyword evidence="2" id="KW-1185">Reference proteome</keyword>
<evidence type="ECO:0000313" key="2">
    <source>
        <dbReference type="Proteomes" id="UP000325440"/>
    </source>
</evidence>
<dbReference type="Proteomes" id="UP000325440">
    <property type="component" value="Unassembled WGS sequence"/>
</dbReference>
<gene>
    <name evidence="1" type="ORF">CINCED_3A024773</name>
</gene>
<evidence type="ECO:0000313" key="1">
    <source>
        <dbReference type="EMBL" id="VVC38483.1"/>
    </source>
</evidence>
<accession>A0A5E4N1M6</accession>
<dbReference type="AlphaFoldDB" id="A0A5E4N1M6"/>